<feature type="transmembrane region" description="Helical" evidence="1">
    <location>
        <begin position="47"/>
        <end position="72"/>
    </location>
</feature>
<feature type="transmembrane region" description="Helical" evidence="1">
    <location>
        <begin position="6"/>
        <end position="26"/>
    </location>
</feature>
<evidence type="ECO:0000256" key="1">
    <source>
        <dbReference type="SAM" id="Phobius"/>
    </source>
</evidence>
<dbReference type="eggNOG" id="KOG1075">
    <property type="taxonomic scope" value="Eukaryota"/>
</dbReference>
<proteinExistence type="predicted"/>
<keyword evidence="1" id="KW-0812">Transmembrane</keyword>
<gene>
    <name evidence="2" type="ORF">PRUPE_1G210400</name>
</gene>
<keyword evidence="3" id="KW-1185">Reference proteome</keyword>
<keyword evidence="1" id="KW-1133">Transmembrane helix</keyword>
<accession>A0A251R142</accession>
<dbReference type="Gramene" id="ONI29717">
    <property type="protein sequence ID" value="ONI29717"/>
    <property type="gene ID" value="PRUPE_1G210400"/>
</dbReference>
<protein>
    <submittedName>
        <fullName evidence="2">Uncharacterized protein</fullName>
    </submittedName>
</protein>
<evidence type="ECO:0000313" key="2">
    <source>
        <dbReference type="EMBL" id="ONI29717.1"/>
    </source>
</evidence>
<organism evidence="2 3">
    <name type="scientific">Prunus persica</name>
    <name type="common">Peach</name>
    <name type="synonym">Amygdalus persica</name>
    <dbReference type="NCBI Taxonomy" id="3760"/>
    <lineage>
        <taxon>Eukaryota</taxon>
        <taxon>Viridiplantae</taxon>
        <taxon>Streptophyta</taxon>
        <taxon>Embryophyta</taxon>
        <taxon>Tracheophyta</taxon>
        <taxon>Spermatophyta</taxon>
        <taxon>Magnoliopsida</taxon>
        <taxon>eudicotyledons</taxon>
        <taxon>Gunneridae</taxon>
        <taxon>Pentapetalae</taxon>
        <taxon>rosids</taxon>
        <taxon>fabids</taxon>
        <taxon>Rosales</taxon>
        <taxon>Rosaceae</taxon>
        <taxon>Amygdaloideae</taxon>
        <taxon>Amygdaleae</taxon>
        <taxon>Prunus</taxon>
    </lineage>
</organism>
<evidence type="ECO:0000313" key="3">
    <source>
        <dbReference type="Proteomes" id="UP000006882"/>
    </source>
</evidence>
<dbReference type="EMBL" id="CM007651">
    <property type="protein sequence ID" value="ONI29717.1"/>
    <property type="molecule type" value="Genomic_DNA"/>
</dbReference>
<name>A0A251R142_PRUPE</name>
<dbReference type="Proteomes" id="UP000006882">
    <property type="component" value="Chromosome G1"/>
</dbReference>
<sequence>MGFASAWVQMVMSCITSVEFVVLINCKKGNSFKPLRGLRQRDPISPYLFIIITDVLLTMINCVVSIGLLQGIKFNREGLT</sequence>
<keyword evidence="1" id="KW-0472">Membrane</keyword>
<reference evidence="2 3" key="1">
    <citation type="journal article" date="2013" name="Nat. Genet.">
        <title>The high-quality draft genome of peach (Prunus persica) identifies unique patterns of genetic diversity, domestication and genome evolution.</title>
        <authorList>
            <consortium name="International Peach Genome Initiative"/>
            <person name="Verde I."/>
            <person name="Abbott A.G."/>
            <person name="Scalabrin S."/>
            <person name="Jung S."/>
            <person name="Shu S."/>
            <person name="Marroni F."/>
            <person name="Zhebentyayeva T."/>
            <person name="Dettori M.T."/>
            <person name="Grimwood J."/>
            <person name="Cattonaro F."/>
            <person name="Zuccolo A."/>
            <person name="Rossini L."/>
            <person name="Jenkins J."/>
            <person name="Vendramin E."/>
            <person name="Meisel L.A."/>
            <person name="Decroocq V."/>
            <person name="Sosinski B."/>
            <person name="Prochnik S."/>
            <person name="Mitros T."/>
            <person name="Policriti A."/>
            <person name="Cipriani G."/>
            <person name="Dondini L."/>
            <person name="Ficklin S."/>
            <person name="Goodstein D.M."/>
            <person name="Xuan P."/>
            <person name="Del Fabbro C."/>
            <person name="Aramini V."/>
            <person name="Copetti D."/>
            <person name="Gonzalez S."/>
            <person name="Horner D.S."/>
            <person name="Falchi R."/>
            <person name="Lucas S."/>
            <person name="Mica E."/>
            <person name="Maldonado J."/>
            <person name="Lazzari B."/>
            <person name="Bielenberg D."/>
            <person name="Pirona R."/>
            <person name="Miculan M."/>
            <person name="Barakat A."/>
            <person name="Testolin R."/>
            <person name="Stella A."/>
            <person name="Tartarini S."/>
            <person name="Tonutti P."/>
            <person name="Arus P."/>
            <person name="Orellana A."/>
            <person name="Wells C."/>
            <person name="Main D."/>
            <person name="Vizzotto G."/>
            <person name="Silva H."/>
            <person name="Salamini F."/>
            <person name="Schmutz J."/>
            <person name="Morgante M."/>
            <person name="Rokhsar D.S."/>
        </authorList>
    </citation>
    <scope>NUCLEOTIDE SEQUENCE [LARGE SCALE GENOMIC DNA]</scope>
    <source>
        <strain evidence="3">cv. Nemared</strain>
    </source>
</reference>
<dbReference type="AlphaFoldDB" id="A0A251R142"/>